<reference evidence="2 3" key="1">
    <citation type="submission" date="2018-12" db="EMBL/GenBank/DDBJ databases">
        <authorList>
            <consortium name="Pathogen Informatics"/>
        </authorList>
    </citation>
    <scope>NUCLEOTIDE SEQUENCE [LARGE SCALE GENOMIC DNA]</scope>
    <source>
        <strain evidence="2 3">NCTC10437</strain>
    </source>
</reference>
<dbReference type="KEGG" id="mauu:NCTC10437_00749"/>
<protein>
    <submittedName>
        <fullName evidence="2">Uncharacterized protein</fullName>
    </submittedName>
</protein>
<dbReference type="STRING" id="1791.GCA_001049355_02346"/>
<dbReference type="Proteomes" id="UP000279306">
    <property type="component" value="Chromosome"/>
</dbReference>
<evidence type="ECO:0000313" key="2">
    <source>
        <dbReference type="EMBL" id="VEG51637.1"/>
    </source>
</evidence>
<name>A0A448IH86_MYCAU</name>
<dbReference type="PROSITE" id="PS51257">
    <property type="entry name" value="PROKAR_LIPOPROTEIN"/>
    <property type="match status" value="1"/>
</dbReference>
<accession>A0A448IH86</accession>
<organism evidence="2 3">
    <name type="scientific">Mycolicibacterium aurum</name>
    <name type="common">Mycobacterium aurum</name>
    <dbReference type="NCBI Taxonomy" id="1791"/>
    <lineage>
        <taxon>Bacteria</taxon>
        <taxon>Bacillati</taxon>
        <taxon>Actinomycetota</taxon>
        <taxon>Actinomycetes</taxon>
        <taxon>Mycobacteriales</taxon>
        <taxon>Mycobacteriaceae</taxon>
        <taxon>Mycolicibacterium</taxon>
    </lineage>
</organism>
<dbReference type="EMBL" id="LR134356">
    <property type="protein sequence ID" value="VEG51637.1"/>
    <property type="molecule type" value="Genomic_DNA"/>
</dbReference>
<feature type="transmembrane region" description="Helical" evidence="1">
    <location>
        <begin position="32"/>
        <end position="58"/>
    </location>
</feature>
<feature type="transmembrane region" description="Helical" evidence="1">
    <location>
        <begin position="7"/>
        <end position="26"/>
    </location>
</feature>
<keyword evidence="1" id="KW-0812">Transmembrane</keyword>
<dbReference type="RefSeq" id="WP_048632250.1">
    <property type="nucleotide sequence ID" value="NZ_CVQQ01000006.1"/>
</dbReference>
<dbReference type="AlphaFoldDB" id="A0A448IH86"/>
<proteinExistence type="predicted"/>
<keyword evidence="1" id="KW-1133">Transmembrane helix</keyword>
<evidence type="ECO:0000313" key="3">
    <source>
        <dbReference type="Proteomes" id="UP000279306"/>
    </source>
</evidence>
<dbReference type="OrthoDB" id="4559029at2"/>
<feature type="transmembrane region" description="Helical" evidence="1">
    <location>
        <begin position="70"/>
        <end position="88"/>
    </location>
</feature>
<sequence>MNAVRAVLVLVGVAVGCYGAVLLWGNPSLVRIVVWAVLAAIVHDFVFAPLCAAAGLAGRTLLPARWRPPVAVAALCSAVLALLAVPVYTKPGLRPDNPTVLDRDYAVGLWVALAVVWICVPLYYVLARRLPVGQDQVVDGERADHVERQPPPH</sequence>
<keyword evidence="1" id="KW-0472">Membrane</keyword>
<keyword evidence="3" id="KW-1185">Reference proteome</keyword>
<gene>
    <name evidence="2" type="ORF">NCTC10437_00749</name>
</gene>
<feature type="transmembrane region" description="Helical" evidence="1">
    <location>
        <begin position="108"/>
        <end position="126"/>
    </location>
</feature>
<evidence type="ECO:0000256" key="1">
    <source>
        <dbReference type="SAM" id="Phobius"/>
    </source>
</evidence>